<evidence type="ECO:0000256" key="2">
    <source>
        <dbReference type="SAM" id="MobiDB-lite"/>
    </source>
</evidence>
<dbReference type="AlphaFoldDB" id="A0A364L3Z9"/>
<feature type="domain" description="BAG" evidence="4">
    <location>
        <begin position="819"/>
        <end position="892"/>
    </location>
</feature>
<accession>A0A364L3Z9</accession>
<protein>
    <recommendedName>
        <fullName evidence="4">BAG domain-containing protein</fullName>
    </recommendedName>
</protein>
<dbReference type="InterPro" id="IPR003103">
    <property type="entry name" value="BAG_domain"/>
</dbReference>
<keyword evidence="6" id="KW-1185">Reference proteome</keyword>
<evidence type="ECO:0000256" key="1">
    <source>
        <dbReference type="SAM" id="Coils"/>
    </source>
</evidence>
<sequence length="909" mass="102941">MRSSPRTPVDPDLADLFASRGRLDAHRYMETRDAHDLENAISNMRSAIALTKDTQSTRKNTGLNEARQLATWALECLSDCDANQAQVLATLGTILTSQYDRSGRTLDLEEAISSLYIATQVRSLSDNGTFRAVVLNNLSCVLAKRYEITGRREDLNDAVTSALEATEVNSLTNALFELRIVTEISSEDSKLDTLLSQLGGLAIEQHTLRAPQMDQGIEMSQSYYPKSLTFYFFLFISTTVFVFLPMAFYPLVVFFGGIVSNWAFQQYYQQITNRDKSRYLLYLISTWVQEKFLLPYNSTGFTPTLFPTPWIDICPTLIFPRSEEEPYKLDISRKQKPIHATRLQSKYDEVQENWARDRSPAPDTFSAFKRYTSKSKSPGLYDIADSKIWDDVNNSLSDNEHSGTLRSVSEEGKVFNHFDDISGDGPNILTRRVSTTEDVPETDIAYPVKFIECFEQQETISETVPTSVGHPSKQAVTEAVLPSDGEDNIMDSTKQGKYIMILSPPIEDSHSTLGKEFIDQKVHSRVSPTQLEKESSAFDSVAQGNTSNDINKNEGNAMGNIYSEEAHVVGHLSRHYGDKFETKNISAVLPWHNIPAANQSLSPATLDETDAEDIPREVIPREVIQRAVIQREVIPREDIPREIIQASPESESEASALERRLRRLQRYISSLEHKQDAASKDHLKSAKEKAANLSGELRNLLEISARRYINGHSAEAQTARVINRPAESDVEVEVPSPPTSYYGETNSQASSDRYPKDFTYESPRMRSDHIVPTQRESRAKKKVVKQVRTVRADRTSMPPQAPNIKHFKTSREQVEVLYSYFRKYLLPLCDLYVRYTPDDQKTRESQHTKLSETIMSQVLLNADCIEIDNESTRNARRRLVGEAQATLKRLDDALNSSRKVAYVEDMYDD</sequence>
<feature type="compositionally biased region" description="Basic and acidic residues" evidence="2">
    <location>
        <begin position="753"/>
        <end position="762"/>
    </location>
</feature>
<feature type="coiled-coil region" evidence="1">
    <location>
        <begin position="654"/>
        <end position="703"/>
    </location>
</feature>
<evidence type="ECO:0000256" key="3">
    <source>
        <dbReference type="SAM" id="Phobius"/>
    </source>
</evidence>
<keyword evidence="1" id="KW-0175">Coiled coil</keyword>
<dbReference type="STRING" id="1196081.A0A364L3Z9"/>
<feature type="region of interest" description="Disordered" evidence="2">
    <location>
        <begin position="525"/>
        <end position="552"/>
    </location>
</feature>
<evidence type="ECO:0000259" key="4">
    <source>
        <dbReference type="Pfam" id="PF02179"/>
    </source>
</evidence>
<feature type="region of interest" description="Disordered" evidence="2">
    <location>
        <begin position="720"/>
        <end position="762"/>
    </location>
</feature>
<reference evidence="5 6" key="1">
    <citation type="journal article" date="2017" name="Biotechnol. Biofuels">
        <title>Differential beta-glucosidase expression as a function of carbon source availability in Talaromyces amestolkiae: a genomic and proteomic approach.</title>
        <authorList>
            <person name="de Eugenio L.I."/>
            <person name="Mendez-Liter J.A."/>
            <person name="Nieto-Dominguez M."/>
            <person name="Alonso L."/>
            <person name="Gil-Munoz J."/>
            <person name="Barriuso J."/>
            <person name="Prieto A."/>
            <person name="Martinez M.J."/>
        </authorList>
    </citation>
    <scope>NUCLEOTIDE SEQUENCE [LARGE SCALE GENOMIC DNA]</scope>
    <source>
        <strain evidence="5 6">CIB</strain>
    </source>
</reference>
<dbReference type="GeneID" id="63795766"/>
<dbReference type="SUPFAM" id="SSF63491">
    <property type="entry name" value="BAG domain"/>
    <property type="match status" value="1"/>
</dbReference>
<feature type="transmembrane region" description="Helical" evidence="3">
    <location>
        <begin position="228"/>
        <end position="251"/>
    </location>
</feature>
<name>A0A364L3Z9_TALAM</name>
<comment type="caution">
    <text evidence="5">The sequence shown here is derived from an EMBL/GenBank/DDBJ whole genome shotgun (WGS) entry which is preliminary data.</text>
</comment>
<keyword evidence="3" id="KW-0812">Transmembrane</keyword>
<organism evidence="5 6">
    <name type="scientific">Talaromyces amestolkiae</name>
    <dbReference type="NCBI Taxonomy" id="1196081"/>
    <lineage>
        <taxon>Eukaryota</taxon>
        <taxon>Fungi</taxon>
        <taxon>Dikarya</taxon>
        <taxon>Ascomycota</taxon>
        <taxon>Pezizomycotina</taxon>
        <taxon>Eurotiomycetes</taxon>
        <taxon>Eurotiomycetidae</taxon>
        <taxon>Eurotiales</taxon>
        <taxon>Trichocomaceae</taxon>
        <taxon>Talaromyces</taxon>
        <taxon>Talaromyces sect. Talaromyces</taxon>
    </lineage>
</organism>
<feature type="compositionally biased region" description="Polar residues" evidence="2">
    <location>
        <begin position="542"/>
        <end position="552"/>
    </location>
</feature>
<evidence type="ECO:0000313" key="5">
    <source>
        <dbReference type="EMBL" id="RAO70538.1"/>
    </source>
</evidence>
<keyword evidence="3" id="KW-1133">Transmembrane helix</keyword>
<feature type="compositionally biased region" description="Polar residues" evidence="2">
    <location>
        <begin position="742"/>
        <end position="751"/>
    </location>
</feature>
<dbReference type="InterPro" id="IPR036533">
    <property type="entry name" value="BAG_dom_sf"/>
</dbReference>
<proteinExistence type="predicted"/>
<dbReference type="Proteomes" id="UP000249363">
    <property type="component" value="Unassembled WGS sequence"/>
</dbReference>
<dbReference type="EMBL" id="MIKG01000012">
    <property type="protein sequence ID" value="RAO70538.1"/>
    <property type="molecule type" value="Genomic_DNA"/>
</dbReference>
<evidence type="ECO:0000313" key="6">
    <source>
        <dbReference type="Proteomes" id="UP000249363"/>
    </source>
</evidence>
<dbReference type="Gene3D" id="1.20.58.120">
    <property type="entry name" value="BAG domain"/>
    <property type="match status" value="1"/>
</dbReference>
<dbReference type="OrthoDB" id="4510324at2759"/>
<dbReference type="GO" id="GO:0051087">
    <property type="term" value="F:protein-folding chaperone binding"/>
    <property type="evidence" value="ECO:0007669"/>
    <property type="project" value="InterPro"/>
</dbReference>
<dbReference type="RefSeq" id="XP_040735054.1">
    <property type="nucleotide sequence ID" value="XM_040879149.1"/>
</dbReference>
<dbReference type="Pfam" id="PF02179">
    <property type="entry name" value="BAG"/>
    <property type="match status" value="1"/>
</dbReference>
<gene>
    <name evidence="5" type="ORF">BHQ10_006550</name>
</gene>
<keyword evidence="3" id="KW-0472">Membrane</keyword>